<evidence type="ECO:0000313" key="13">
    <source>
        <dbReference type="Proteomes" id="UP001530377"/>
    </source>
</evidence>
<dbReference type="CDD" id="cd00773">
    <property type="entry name" value="HisRS-like_core"/>
    <property type="match status" value="1"/>
</dbReference>
<dbReference type="PANTHER" id="PTHR11476:SF7">
    <property type="entry name" value="HISTIDINE--TRNA LIGASE"/>
    <property type="match status" value="1"/>
</dbReference>
<evidence type="ECO:0000256" key="9">
    <source>
        <dbReference type="ARBA" id="ARBA00047639"/>
    </source>
</evidence>
<dbReference type="Gene3D" id="3.40.50.800">
    <property type="entry name" value="Anticodon-binding domain"/>
    <property type="match status" value="1"/>
</dbReference>
<dbReference type="InterPro" id="IPR015807">
    <property type="entry name" value="His-tRNA-ligase"/>
</dbReference>
<protein>
    <recommendedName>
        <fullName evidence="3">Histidine--tRNA ligase, cytoplasmic</fullName>
        <ecNumber evidence="2">6.1.1.21</ecNumber>
    </recommendedName>
</protein>
<dbReference type="Proteomes" id="UP001530377">
    <property type="component" value="Unassembled WGS sequence"/>
</dbReference>
<feature type="region of interest" description="Disordered" evidence="10">
    <location>
        <begin position="487"/>
        <end position="519"/>
    </location>
</feature>
<feature type="non-terminal residue" evidence="12">
    <location>
        <position position="1"/>
    </location>
</feature>
<organism evidence="12 13">
    <name type="scientific">Cyclostephanos tholiformis</name>
    <dbReference type="NCBI Taxonomy" id="382380"/>
    <lineage>
        <taxon>Eukaryota</taxon>
        <taxon>Sar</taxon>
        <taxon>Stramenopiles</taxon>
        <taxon>Ochrophyta</taxon>
        <taxon>Bacillariophyta</taxon>
        <taxon>Coscinodiscophyceae</taxon>
        <taxon>Thalassiosirophycidae</taxon>
        <taxon>Stephanodiscales</taxon>
        <taxon>Stephanodiscaceae</taxon>
        <taxon>Cyclostephanos</taxon>
    </lineage>
</organism>
<dbReference type="Pfam" id="PF03129">
    <property type="entry name" value="HGTP_anticodon"/>
    <property type="match status" value="1"/>
</dbReference>
<dbReference type="InterPro" id="IPR036621">
    <property type="entry name" value="Anticodon-bd_dom_sf"/>
</dbReference>
<gene>
    <name evidence="12" type="ORF">ACHAXA_009779</name>
</gene>
<dbReference type="InterPro" id="IPR033656">
    <property type="entry name" value="HisRS_anticodon"/>
</dbReference>
<evidence type="ECO:0000256" key="2">
    <source>
        <dbReference type="ARBA" id="ARBA00012815"/>
    </source>
</evidence>
<keyword evidence="13" id="KW-1185">Reference proteome</keyword>
<dbReference type="SUPFAM" id="SSF52954">
    <property type="entry name" value="Class II aaRS ABD-related"/>
    <property type="match status" value="1"/>
</dbReference>
<dbReference type="Pfam" id="PF13393">
    <property type="entry name" value="tRNA-synt_His"/>
    <property type="match status" value="1"/>
</dbReference>
<evidence type="ECO:0000256" key="10">
    <source>
        <dbReference type="SAM" id="MobiDB-lite"/>
    </source>
</evidence>
<keyword evidence="8" id="KW-0030">Aminoacyl-tRNA synthetase</keyword>
<evidence type="ECO:0000256" key="6">
    <source>
        <dbReference type="ARBA" id="ARBA00022840"/>
    </source>
</evidence>
<dbReference type="AlphaFoldDB" id="A0ABD3SGI4"/>
<dbReference type="SUPFAM" id="SSF55681">
    <property type="entry name" value="Class II aaRS and biotin synthetases"/>
    <property type="match status" value="1"/>
</dbReference>
<dbReference type="EMBL" id="JALLPB020000032">
    <property type="protein sequence ID" value="KAL3823674.1"/>
    <property type="molecule type" value="Genomic_DNA"/>
</dbReference>
<dbReference type="GO" id="GO:0006412">
    <property type="term" value="P:translation"/>
    <property type="evidence" value="ECO:0007669"/>
    <property type="project" value="UniProtKB-KW"/>
</dbReference>
<dbReference type="NCBIfam" id="TIGR00442">
    <property type="entry name" value="hisS"/>
    <property type="match status" value="1"/>
</dbReference>
<dbReference type="InterPro" id="IPR001106">
    <property type="entry name" value="Aromatic_Lyase"/>
</dbReference>
<dbReference type="InterPro" id="IPR004154">
    <property type="entry name" value="Anticodon-bd"/>
</dbReference>
<proteinExistence type="inferred from homology"/>
<evidence type="ECO:0000259" key="11">
    <source>
        <dbReference type="PROSITE" id="PS50862"/>
    </source>
</evidence>
<dbReference type="InterPro" id="IPR008948">
    <property type="entry name" value="L-Aspartase-like"/>
</dbReference>
<evidence type="ECO:0000313" key="12">
    <source>
        <dbReference type="EMBL" id="KAL3823674.1"/>
    </source>
</evidence>
<dbReference type="Gene3D" id="3.30.930.10">
    <property type="entry name" value="Bira Bifunctional Protein, Domain 2"/>
    <property type="match status" value="1"/>
</dbReference>
<feature type="domain" description="Aminoacyl-transfer RNA synthetases class-II family profile" evidence="11">
    <location>
        <begin position="604"/>
        <end position="953"/>
    </location>
</feature>
<dbReference type="FunFam" id="3.40.50.800:FF:000012">
    <property type="entry name" value="Histidine--tRNA ligase, cytoplasmic"/>
    <property type="match status" value="1"/>
</dbReference>
<dbReference type="SUPFAM" id="SSF48557">
    <property type="entry name" value="L-aspartase-like"/>
    <property type="match status" value="1"/>
</dbReference>
<evidence type="ECO:0000256" key="1">
    <source>
        <dbReference type="ARBA" id="ARBA00008226"/>
    </source>
</evidence>
<dbReference type="GO" id="GO:0004821">
    <property type="term" value="F:histidine-tRNA ligase activity"/>
    <property type="evidence" value="ECO:0007669"/>
    <property type="project" value="UniProtKB-EC"/>
</dbReference>
<keyword evidence="4" id="KW-0436">Ligase</keyword>
<evidence type="ECO:0000256" key="3">
    <source>
        <dbReference type="ARBA" id="ARBA00015302"/>
    </source>
</evidence>
<dbReference type="Gene3D" id="1.20.200.10">
    <property type="entry name" value="Fumarase/aspartase (Central domain)"/>
    <property type="match status" value="1"/>
</dbReference>
<dbReference type="InterPro" id="IPR045864">
    <property type="entry name" value="aa-tRNA-synth_II/BPL/LPL"/>
</dbReference>
<evidence type="ECO:0000256" key="5">
    <source>
        <dbReference type="ARBA" id="ARBA00022741"/>
    </source>
</evidence>
<comment type="catalytic activity">
    <reaction evidence="9">
        <text>tRNA(His) + L-histidine + ATP = L-histidyl-tRNA(His) + AMP + diphosphate + H(+)</text>
        <dbReference type="Rhea" id="RHEA:17313"/>
        <dbReference type="Rhea" id="RHEA-COMP:9665"/>
        <dbReference type="Rhea" id="RHEA-COMP:9689"/>
        <dbReference type="ChEBI" id="CHEBI:15378"/>
        <dbReference type="ChEBI" id="CHEBI:30616"/>
        <dbReference type="ChEBI" id="CHEBI:33019"/>
        <dbReference type="ChEBI" id="CHEBI:57595"/>
        <dbReference type="ChEBI" id="CHEBI:78442"/>
        <dbReference type="ChEBI" id="CHEBI:78527"/>
        <dbReference type="ChEBI" id="CHEBI:456215"/>
        <dbReference type="EC" id="6.1.1.21"/>
    </reaction>
</comment>
<dbReference type="Pfam" id="PF00221">
    <property type="entry name" value="Lyase_aromatic"/>
    <property type="match status" value="1"/>
</dbReference>
<name>A0ABD3SGI4_9STRA</name>
<reference evidence="12 13" key="1">
    <citation type="submission" date="2024-10" db="EMBL/GenBank/DDBJ databases">
        <title>Updated reference genomes for cyclostephanoid diatoms.</title>
        <authorList>
            <person name="Roberts W.R."/>
            <person name="Alverson A.J."/>
        </authorList>
    </citation>
    <scope>NUCLEOTIDE SEQUENCE [LARGE SCALE GENOMIC DNA]</scope>
    <source>
        <strain evidence="12 13">AJA228-03</strain>
    </source>
</reference>
<keyword evidence="6" id="KW-0067">ATP-binding</keyword>
<evidence type="ECO:0000256" key="7">
    <source>
        <dbReference type="ARBA" id="ARBA00022917"/>
    </source>
</evidence>
<evidence type="ECO:0000256" key="8">
    <source>
        <dbReference type="ARBA" id="ARBA00023146"/>
    </source>
</evidence>
<dbReference type="PANTHER" id="PTHR11476">
    <property type="entry name" value="HISTIDYL-TRNA SYNTHETASE"/>
    <property type="match status" value="1"/>
</dbReference>
<keyword evidence="7" id="KW-0648">Protein biosynthesis</keyword>
<dbReference type="EC" id="6.1.1.21" evidence="2"/>
<comment type="similarity">
    <text evidence="1">Belongs to the class-II aminoacyl-tRNA synthetase family.</text>
</comment>
<dbReference type="GO" id="GO:0005524">
    <property type="term" value="F:ATP binding"/>
    <property type="evidence" value="ECO:0007669"/>
    <property type="project" value="UniProtKB-KW"/>
</dbReference>
<accession>A0ABD3SGI4</accession>
<sequence>RPEGIVQAHITPMTRVITAKRTILIGKNRRITLDELYSLSRGESKLELATNAATATQTTTTTTTTTTIEPQMSELPNAIATTTSTTTTTTTTTMTIEGALANLSLLSTPSSSSSLLSEGATIASLALLSLTLAQGRIVSPSSPSSDVVVDALVHLVNALVDRTTGENNASEPFVPRLPADAATYADVVNGILHSSSSGSSESGSSESVVVKVEHGPYLARAINIARVSLMLARARSISSRGVCDAISALTIERLGNRLSLDMYSSTRYDELRPHRGCVECASVLRACLQGSTRLSSRNDDGGTMTGVEVANVEDIARAIIADVASSNDGGGGGGGKEEEEAEIASRAKAATVDAIAVRYASTIPQYHGPARETIASSCKTIEIELNCSANTICEALDDTVPSLAIVSTLTGLLALVHGIEARIAGGGVGGGGGLVFAAGYDGRAVAVGPIGPRVRARNKSLEREARLGCEYVSSELARREVEHRAKEAERAARRANNAAEGRSKDNAANDDNNADEFAGMSEEKKAKILKKRAEKEAKAAAKLKAKEDKASGGQAALSSVFGAGTALIYPLLSPSSTNAGFLSDATLLSELERTVDGLLSGGMQRKPKVPKGTRDYLPEQMSIRDEAFGIIRRVFKRHGAVEIDTPVFELKETLTGKYGEDSKLIYDLADQGGESLALRYDLTVPFARFLAVNAVGNIKRYHIGKVYRRDQPALSRGRYREFYQCDFDIAGTYGRMVPDSECLAVACEILDALPIGDFGIKVNHRRLLDAILDICGVPADKFRSICSAVDKLDKEPWSEVRREMIEEKGLAGDVADRIGGFVVLRGEPWEMYNSLMNGKKFGDHRGALDAMEDLRICFDYLDAMDKLRFISFDLSLARGLDYYTGVIYEAVCMNGNTQVGSIGGGGRYDNLVSMFQEAGKVTPCVGVSVGIERVFTLMEERLRQEQGGSIKQPNVTVLVASAGENLMRERMKLARILWDANISAEFSQQENPKLKFEIANALDQQIPFMVIAGEEEAREGKCKVKDLKARTEETVDLSELVKTLRGKGVVPVGCEFAMELLNDERS</sequence>
<keyword evidence="5" id="KW-0547">Nucleotide-binding</keyword>
<evidence type="ECO:0000256" key="4">
    <source>
        <dbReference type="ARBA" id="ARBA00022598"/>
    </source>
</evidence>
<dbReference type="InterPro" id="IPR006195">
    <property type="entry name" value="aa-tRNA-synth_II"/>
</dbReference>
<dbReference type="InterPro" id="IPR041715">
    <property type="entry name" value="HisRS-like_core"/>
</dbReference>
<comment type="caution">
    <text evidence="12">The sequence shown here is derived from an EMBL/GenBank/DDBJ whole genome shotgun (WGS) entry which is preliminary data.</text>
</comment>
<dbReference type="FunFam" id="3.30.930.10:FF:000061">
    <property type="entry name" value="Histidine--tRNA ligase, cytoplasmic"/>
    <property type="match status" value="1"/>
</dbReference>
<dbReference type="CDD" id="cd00859">
    <property type="entry name" value="HisRS_anticodon"/>
    <property type="match status" value="1"/>
</dbReference>
<dbReference type="PROSITE" id="PS50862">
    <property type="entry name" value="AA_TRNA_LIGASE_II"/>
    <property type="match status" value="1"/>
</dbReference>